<reference evidence="2" key="1">
    <citation type="journal article" date="2023" name="Front. Plant Sci.">
        <title>Chromosomal-level genome assembly of Melastoma candidum provides insights into trichome evolution.</title>
        <authorList>
            <person name="Zhong Y."/>
            <person name="Wu W."/>
            <person name="Sun C."/>
            <person name="Zou P."/>
            <person name="Liu Y."/>
            <person name="Dai S."/>
            <person name="Zhou R."/>
        </authorList>
    </citation>
    <scope>NUCLEOTIDE SEQUENCE [LARGE SCALE GENOMIC DNA]</scope>
</reference>
<gene>
    <name evidence="1" type="ORF">MLD38_009976</name>
</gene>
<dbReference type="EMBL" id="CM042883">
    <property type="protein sequence ID" value="KAI4371649.1"/>
    <property type="molecule type" value="Genomic_DNA"/>
</dbReference>
<accession>A0ACB9QYB6</accession>
<proteinExistence type="predicted"/>
<protein>
    <submittedName>
        <fullName evidence="1">Uncharacterized protein</fullName>
    </submittedName>
</protein>
<dbReference type="Proteomes" id="UP001057402">
    <property type="component" value="Chromosome 4"/>
</dbReference>
<evidence type="ECO:0000313" key="2">
    <source>
        <dbReference type="Proteomes" id="UP001057402"/>
    </source>
</evidence>
<sequence length="538" mass="60282">MGCVGSKQKHKPSQSGPNGYPQPGGASVSTQSQSYQLQQQQQQPQQYYSPVQPQKPPPSQIPTPAKPAAVSAPKQENAILGKLFEDVRKYYTLGKELGRGQFGITYLCTENSTGHSYACKSILKRKLVSKGDRDDIRREIQIMQHLSGQPNIVEFKGAYEDRYSVHVVMELCAGGELFDRIIAKGHYSERAAASVCRAVVNVVNICHFMGVMHRDLKPENFLLSSKDENAMLKATDFGLSVYIEEGKVYRDIVGSAYYVAPEVLRRSYGKEIDVWSAGIILYILLSGVPPFWAENEKGIFDEILRGEIDFSCDPWPSISNSAKDLVRKMLTQDPKKRITAAQVLEHPWLKEGEASDKPIDSAVLSRLKQFRAMNKLKKLALKVIATSLSEEDIKGLKAMFTNLDTDNSGTITYEELKTGLARLGSRLSEAEVRQLMDAADVDGNGTIDYIEFISATMHRHKLERDEHLYSAFQYFDKDGSGYITKDELETAMKEHGMGDDANIKEIIAEVDKDNDGRIDYDEFCAMMRSKTQQPAKLF</sequence>
<name>A0ACB9QYB6_9MYRT</name>
<organism evidence="1 2">
    <name type="scientific">Melastoma candidum</name>
    <dbReference type="NCBI Taxonomy" id="119954"/>
    <lineage>
        <taxon>Eukaryota</taxon>
        <taxon>Viridiplantae</taxon>
        <taxon>Streptophyta</taxon>
        <taxon>Embryophyta</taxon>
        <taxon>Tracheophyta</taxon>
        <taxon>Spermatophyta</taxon>
        <taxon>Magnoliopsida</taxon>
        <taxon>eudicotyledons</taxon>
        <taxon>Gunneridae</taxon>
        <taxon>Pentapetalae</taxon>
        <taxon>rosids</taxon>
        <taxon>malvids</taxon>
        <taxon>Myrtales</taxon>
        <taxon>Melastomataceae</taxon>
        <taxon>Melastomatoideae</taxon>
        <taxon>Melastomateae</taxon>
        <taxon>Melastoma</taxon>
    </lineage>
</organism>
<keyword evidence="2" id="KW-1185">Reference proteome</keyword>
<comment type="caution">
    <text evidence="1">The sequence shown here is derived from an EMBL/GenBank/DDBJ whole genome shotgun (WGS) entry which is preliminary data.</text>
</comment>
<evidence type="ECO:0000313" key="1">
    <source>
        <dbReference type="EMBL" id="KAI4371649.1"/>
    </source>
</evidence>